<dbReference type="Pfam" id="PF01429">
    <property type="entry name" value="MBD"/>
    <property type="match status" value="1"/>
</dbReference>
<dbReference type="Gene3D" id="3.30.890.10">
    <property type="entry name" value="Methyl-cpg-binding Protein 2, Chain A"/>
    <property type="match status" value="1"/>
</dbReference>
<evidence type="ECO:0000256" key="3">
    <source>
        <dbReference type="ARBA" id="ARBA00023125"/>
    </source>
</evidence>
<evidence type="ECO:0000256" key="6">
    <source>
        <dbReference type="SAM" id="MobiDB-lite"/>
    </source>
</evidence>
<feature type="region of interest" description="Disordered" evidence="6">
    <location>
        <begin position="337"/>
        <end position="358"/>
    </location>
</feature>
<comment type="caution">
    <text evidence="8">The sequence shown here is derived from an EMBL/GenBank/DDBJ whole genome shotgun (WGS) entry which is preliminary data.</text>
</comment>
<keyword evidence="2" id="KW-0805">Transcription regulation</keyword>
<evidence type="ECO:0000256" key="2">
    <source>
        <dbReference type="ARBA" id="ARBA00023015"/>
    </source>
</evidence>
<feature type="region of interest" description="Disordered" evidence="6">
    <location>
        <begin position="475"/>
        <end position="509"/>
    </location>
</feature>
<dbReference type="PROSITE" id="PS50982">
    <property type="entry name" value="MBD"/>
    <property type="match status" value="1"/>
</dbReference>
<keyword evidence="5" id="KW-0539">Nucleus</keyword>
<gene>
    <name evidence="8" type="ORF">SSX86_010771</name>
</gene>
<dbReference type="PANTHER" id="PTHR34067">
    <property type="entry name" value="OS04G0193200 PROTEIN"/>
    <property type="match status" value="1"/>
</dbReference>
<dbReference type="InterPro" id="IPR038945">
    <property type="entry name" value="MBD13-like"/>
</dbReference>
<dbReference type="InterPro" id="IPR001739">
    <property type="entry name" value="Methyl_CpG_DNA-bd"/>
</dbReference>
<evidence type="ECO:0000256" key="4">
    <source>
        <dbReference type="ARBA" id="ARBA00023163"/>
    </source>
</evidence>
<reference evidence="8 9" key="1">
    <citation type="submission" date="2024-04" db="EMBL/GenBank/DDBJ databases">
        <title>The reference genome of an endangered Asteraceae, Deinandra increscens subsp. villosa, native to the Central Coast of California.</title>
        <authorList>
            <person name="Guilliams M."/>
            <person name="Hasenstab-Lehman K."/>
            <person name="Meyer R."/>
            <person name="Mcevoy S."/>
        </authorList>
    </citation>
    <scope>NUCLEOTIDE SEQUENCE [LARGE SCALE GENOMIC DNA]</scope>
    <source>
        <tissue evidence="8">Leaf</tissue>
    </source>
</reference>
<dbReference type="InterPro" id="IPR016177">
    <property type="entry name" value="DNA-bd_dom_sf"/>
</dbReference>
<feature type="region of interest" description="Disordered" evidence="6">
    <location>
        <begin position="144"/>
        <end position="244"/>
    </location>
</feature>
<feature type="compositionally biased region" description="Polar residues" evidence="6">
    <location>
        <begin position="476"/>
        <end position="509"/>
    </location>
</feature>
<dbReference type="AlphaFoldDB" id="A0AAP0D8K9"/>
<dbReference type="GO" id="GO:0003677">
    <property type="term" value="F:DNA binding"/>
    <property type="evidence" value="ECO:0007669"/>
    <property type="project" value="UniProtKB-KW"/>
</dbReference>
<dbReference type="PANTHER" id="PTHR34067:SF20">
    <property type="entry name" value="OS08G0206700 PROTEIN"/>
    <property type="match status" value="1"/>
</dbReference>
<dbReference type="EMBL" id="JBCNJP010000012">
    <property type="protein sequence ID" value="KAK9070369.1"/>
    <property type="molecule type" value="Genomic_DNA"/>
</dbReference>
<accession>A0AAP0D8K9</accession>
<dbReference type="Proteomes" id="UP001408789">
    <property type="component" value="Unassembled WGS sequence"/>
</dbReference>
<keyword evidence="4" id="KW-0804">Transcription</keyword>
<feature type="region of interest" description="Disordered" evidence="6">
    <location>
        <begin position="270"/>
        <end position="309"/>
    </location>
</feature>
<name>A0AAP0D8K9_9ASTR</name>
<dbReference type="GO" id="GO:0005634">
    <property type="term" value="C:nucleus"/>
    <property type="evidence" value="ECO:0007669"/>
    <property type="project" value="UniProtKB-SubCell"/>
</dbReference>
<evidence type="ECO:0000259" key="7">
    <source>
        <dbReference type="PROSITE" id="PS50982"/>
    </source>
</evidence>
<feature type="region of interest" description="Disordered" evidence="6">
    <location>
        <begin position="433"/>
        <end position="453"/>
    </location>
</feature>
<evidence type="ECO:0000313" key="8">
    <source>
        <dbReference type="EMBL" id="KAK9070369.1"/>
    </source>
</evidence>
<sequence length="509" mass="56123">MGAFHFSPNLVPLKNRRSTRVFRLLSVSTLLTSSFLNLNRSYKWVFSRNASEELAELKSVAGFSVPVSEVAVAHQIVVEKDEAEGLPQGWKTEVKIRKRGSVKKIDRLYTDPVTGYIFRSLRDAQRYLKTGELGRLALKPKVDAQSSALTPEAKSCEAADDASLSSPSPIEPKTHKATCQAGVKIDSPPSQPEPIIRQAKRGSGNRDSALLPQPKTRRATRQSGIKIESPPDARSSRQSTRGRVVEVATPQENNMKTEAEKIIDKHYEKADRDNNAKDNQEKSSTIPPVNQESNEKKEVNNILPPVTPKEHNREIEMGPETLLTSEDQAPPTVVPPVDFEKQKPAVSNPIPQDGHGYGDDMKSNSSVNFSINDLWTDPCIEFAVKTLTGASPFEDSNKPANMTPSPLEASLEELWTDPCIEFAVKTLTGAIPVREDDHLPPRPTSSRNPRAPYDSYLPDAGMSFCQTGVLSKHFETGQNKQQDSKFGNAGLQKSGNVVNGQGSRSRFFQ</sequence>
<feature type="compositionally biased region" description="Polar residues" evidence="6">
    <location>
        <begin position="282"/>
        <end position="292"/>
    </location>
</feature>
<feature type="domain" description="MBD" evidence="7">
    <location>
        <begin position="76"/>
        <end position="149"/>
    </location>
</feature>
<comment type="subcellular location">
    <subcellularLocation>
        <location evidence="1">Nucleus</location>
    </subcellularLocation>
</comment>
<feature type="compositionally biased region" description="Basic and acidic residues" evidence="6">
    <location>
        <begin position="270"/>
        <end position="281"/>
    </location>
</feature>
<evidence type="ECO:0000256" key="1">
    <source>
        <dbReference type="ARBA" id="ARBA00004123"/>
    </source>
</evidence>
<keyword evidence="3" id="KW-0238">DNA-binding</keyword>
<evidence type="ECO:0000313" key="9">
    <source>
        <dbReference type="Proteomes" id="UP001408789"/>
    </source>
</evidence>
<proteinExistence type="predicted"/>
<evidence type="ECO:0000256" key="5">
    <source>
        <dbReference type="ARBA" id="ARBA00023242"/>
    </source>
</evidence>
<organism evidence="8 9">
    <name type="scientific">Deinandra increscens subsp. villosa</name>
    <dbReference type="NCBI Taxonomy" id="3103831"/>
    <lineage>
        <taxon>Eukaryota</taxon>
        <taxon>Viridiplantae</taxon>
        <taxon>Streptophyta</taxon>
        <taxon>Embryophyta</taxon>
        <taxon>Tracheophyta</taxon>
        <taxon>Spermatophyta</taxon>
        <taxon>Magnoliopsida</taxon>
        <taxon>eudicotyledons</taxon>
        <taxon>Gunneridae</taxon>
        <taxon>Pentapetalae</taxon>
        <taxon>asterids</taxon>
        <taxon>campanulids</taxon>
        <taxon>Asterales</taxon>
        <taxon>Asteraceae</taxon>
        <taxon>Asteroideae</taxon>
        <taxon>Heliantheae alliance</taxon>
        <taxon>Madieae</taxon>
        <taxon>Madiinae</taxon>
        <taxon>Deinandra</taxon>
    </lineage>
</organism>
<dbReference type="SUPFAM" id="SSF54171">
    <property type="entry name" value="DNA-binding domain"/>
    <property type="match status" value="1"/>
</dbReference>
<protein>
    <recommendedName>
        <fullName evidence="7">MBD domain-containing protein</fullName>
    </recommendedName>
</protein>
<keyword evidence="9" id="KW-1185">Reference proteome</keyword>